<reference evidence="1" key="1">
    <citation type="journal article" date="2020" name="mSystems">
        <title>Genome- and Community-Level Interaction Insights into Carbon Utilization and Element Cycling Functions of Hydrothermarchaeota in Hydrothermal Sediment.</title>
        <authorList>
            <person name="Zhou Z."/>
            <person name="Liu Y."/>
            <person name="Xu W."/>
            <person name="Pan J."/>
            <person name="Luo Z.H."/>
            <person name="Li M."/>
        </authorList>
    </citation>
    <scope>NUCLEOTIDE SEQUENCE [LARGE SCALE GENOMIC DNA]</scope>
    <source>
        <strain evidence="1">SpSt-556</strain>
    </source>
</reference>
<accession>A0A7C4KZK8</accession>
<name>A0A7C4KZK8_9CHLR</name>
<gene>
    <name evidence="1" type="ORF">ENT17_06205</name>
</gene>
<evidence type="ECO:0000313" key="1">
    <source>
        <dbReference type="EMBL" id="HGS87197.1"/>
    </source>
</evidence>
<evidence type="ECO:0008006" key="2">
    <source>
        <dbReference type="Google" id="ProtNLM"/>
    </source>
</evidence>
<dbReference type="EMBL" id="DSXR01000059">
    <property type="protein sequence ID" value="HGS87197.1"/>
    <property type="molecule type" value="Genomic_DNA"/>
</dbReference>
<dbReference type="AlphaFoldDB" id="A0A7C4KZK8"/>
<organism evidence="1">
    <name type="scientific">Bellilinea caldifistulae</name>
    <dbReference type="NCBI Taxonomy" id="360411"/>
    <lineage>
        <taxon>Bacteria</taxon>
        <taxon>Bacillati</taxon>
        <taxon>Chloroflexota</taxon>
        <taxon>Anaerolineae</taxon>
        <taxon>Anaerolineales</taxon>
        <taxon>Anaerolineaceae</taxon>
        <taxon>Bellilinea</taxon>
    </lineage>
</organism>
<sequence>MKQVAQADNLVYTKGMMVSERTVFLGIDPGSGREGMTYVALDAEKRVLAIGGGKIQDVLAFAAGQLDVLAAVNGVVKPLKEPSSSEVQQRLFPEYADDLFGRLRKEAAERLETSGGGGMSGLVEKDSRSARQRSEVLVQQLKELGYRAFPDEDQKRQWLRFSAQAAFLSLCGGRLFESRSLEGRLQRQLILFEEKLPLKDPMDFFEEVTRRRLLLGRLPYEMIYASGELNALVGAYTAWLAVFEEQRVSKEEDGSEGGWMLPLPPAQAEN</sequence>
<comment type="caution">
    <text evidence="1">The sequence shown here is derived from an EMBL/GenBank/DDBJ whole genome shotgun (WGS) entry which is preliminary data.</text>
</comment>
<proteinExistence type="predicted"/>
<protein>
    <recommendedName>
        <fullName evidence="2">DUF429 domain-containing protein</fullName>
    </recommendedName>
</protein>